<dbReference type="Pfam" id="PF00031">
    <property type="entry name" value="Cystatin"/>
    <property type="match status" value="1"/>
</dbReference>
<dbReference type="EMBL" id="CABIJS010000333">
    <property type="protein sequence ID" value="VUZ49829.1"/>
    <property type="molecule type" value="Genomic_DNA"/>
</dbReference>
<sequence>MRSRIESALDYLEKQNEGRLDYSIIKVINGTSQLVNGMNFVFFVEVESHSTECPGMTQSTSELYKLGIYEPSLENLEKMYTIKKVNPSQ</sequence>
<dbReference type="Proteomes" id="UP000321570">
    <property type="component" value="Unassembled WGS sequence"/>
</dbReference>
<dbReference type="CDD" id="cd00042">
    <property type="entry name" value="CY"/>
    <property type="match status" value="1"/>
</dbReference>
<accession>A0A564YS55</accession>
<feature type="domain" description="Cystatin" evidence="1">
    <location>
        <begin position="6"/>
        <end position="54"/>
    </location>
</feature>
<dbReference type="SUPFAM" id="SSF54403">
    <property type="entry name" value="Cystatin/monellin"/>
    <property type="match status" value="1"/>
</dbReference>
<dbReference type="InterPro" id="IPR046350">
    <property type="entry name" value="Cystatin_sf"/>
</dbReference>
<keyword evidence="3" id="KW-1185">Reference proteome</keyword>
<gene>
    <name evidence="2" type="ORF">WMSIL1_LOCUS8442</name>
</gene>
<evidence type="ECO:0000313" key="3">
    <source>
        <dbReference type="Proteomes" id="UP000321570"/>
    </source>
</evidence>
<protein>
    <recommendedName>
        <fullName evidence="1">Cystatin domain-containing protein</fullName>
    </recommendedName>
</protein>
<proteinExistence type="predicted"/>
<evidence type="ECO:0000259" key="1">
    <source>
        <dbReference type="Pfam" id="PF00031"/>
    </source>
</evidence>
<dbReference type="GO" id="GO:0004869">
    <property type="term" value="F:cysteine-type endopeptidase inhibitor activity"/>
    <property type="evidence" value="ECO:0007669"/>
    <property type="project" value="InterPro"/>
</dbReference>
<dbReference type="InterPro" id="IPR000010">
    <property type="entry name" value="Cystatin_dom"/>
</dbReference>
<dbReference type="AlphaFoldDB" id="A0A564YS55"/>
<reference evidence="2 3" key="1">
    <citation type="submission" date="2019-07" db="EMBL/GenBank/DDBJ databases">
        <authorList>
            <person name="Jastrzebski P J."/>
            <person name="Paukszto L."/>
            <person name="Jastrzebski P J."/>
        </authorList>
    </citation>
    <scope>NUCLEOTIDE SEQUENCE [LARGE SCALE GENOMIC DNA]</scope>
    <source>
        <strain evidence="2 3">WMS-il1</strain>
    </source>
</reference>
<evidence type="ECO:0000313" key="2">
    <source>
        <dbReference type="EMBL" id="VUZ49829.1"/>
    </source>
</evidence>
<organism evidence="2 3">
    <name type="scientific">Hymenolepis diminuta</name>
    <name type="common">Rat tapeworm</name>
    <dbReference type="NCBI Taxonomy" id="6216"/>
    <lineage>
        <taxon>Eukaryota</taxon>
        <taxon>Metazoa</taxon>
        <taxon>Spiralia</taxon>
        <taxon>Lophotrochozoa</taxon>
        <taxon>Platyhelminthes</taxon>
        <taxon>Cestoda</taxon>
        <taxon>Eucestoda</taxon>
        <taxon>Cyclophyllidea</taxon>
        <taxon>Hymenolepididae</taxon>
        <taxon>Hymenolepis</taxon>
    </lineage>
</organism>
<dbReference type="Gene3D" id="3.10.450.10">
    <property type="match status" value="1"/>
</dbReference>
<name>A0A564YS55_HYMDI</name>